<organism evidence="2 3">
    <name type="scientific">Sphaeroforma arctica JP610</name>
    <dbReference type="NCBI Taxonomy" id="667725"/>
    <lineage>
        <taxon>Eukaryota</taxon>
        <taxon>Ichthyosporea</taxon>
        <taxon>Ichthyophonida</taxon>
        <taxon>Sphaeroforma</taxon>
    </lineage>
</organism>
<feature type="compositionally biased region" description="Low complexity" evidence="1">
    <location>
        <begin position="40"/>
        <end position="57"/>
    </location>
</feature>
<dbReference type="GeneID" id="25918199"/>
<name>A0A0L0EZH3_9EUKA</name>
<dbReference type="Proteomes" id="UP000054560">
    <property type="component" value="Unassembled WGS sequence"/>
</dbReference>
<dbReference type="EMBL" id="KQ253326">
    <property type="protein sequence ID" value="KNC69784.1"/>
    <property type="molecule type" value="Genomic_DNA"/>
</dbReference>
<evidence type="ECO:0000313" key="3">
    <source>
        <dbReference type="Proteomes" id="UP000054560"/>
    </source>
</evidence>
<feature type="non-terminal residue" evidence="2">
    <location>
        <position position="78"/>
    </location>
</feature>
<protein>
    <submittedName>
        <fullName evidence="2">Uncharacterized protein</fullName>
    </submittedName>
</protein>
<dbReference type="AlphaFoldDB" id="A0A0L0EZH3"/>
<evidence type="ECO:0000313" key="2">
    <source>
        <dbReference type="EMBL" id="KNC69784.1"/>
    </source>
</evidence>
<keyword evidence="3" id="KW-1185">Reference proteome</keyword>
<accession>A0A0L0EZH3</accession>
<evidence type="ECO:0000256" key="1">
    <source>
        <dbReference type="SAM" id="MobiDB-lite"/>
    </source>
</evidence>
<feature type="region of interest" description="Disordered" evidence="1">
    <location>
        <begin position="40"/>
        <end position="66"/>
    </location>
</feature>
<reference evidence="2 3" key="1">
    <citation type="submission" date="2011-02" db="EMBL/GenBank/DDBJ databases">
        <title>The Genome Sequence of Sphaeroforma arctica JP610.</title>
        <authorList>
            <consortium name="The Broad Institute Genome Sequencing Platform"/>
            <person name="Russ C."/>
            <person name="Cuomo C."/>
            <person name="Young S.K."/>
            <person name="Zeng Q."/>
            <person name="Gargeya S."/>
            <person name="Alvarado L."/>
            <person name="Berlin A."/>
            <person name="Chapman S.B."/>
            <person name="Chen Z."/>
            <person name="Freedman E."/>
            <person name="Gellesch M."/>
            <person name="Goldberg J."/>
            <person name="Griggs A."/>
            <person name="Gujja S."/>
            <person name="Heilman E."/>
            <person name="Heiman D."/>
            <person name="Howarth C."/>
            <person name="Mehta T."/>
            <person name="Neiman D."/>
            <person name="Pearson M."/>
            <person name="Roberts A."/>
            <person name="Saif S."/>
            <person name="Shea T."/>
            <person name="Shenoy N."/>
            <person name="Sisk P."/>
            <person name="Stolte C."/>
            <person name="Sykes S."/>
            <person name="White J."/>
            <person name="Yandava C."/>
            <person name="Burger G."/>
            <person name="Gray M.W."/>
            <person name="Holland P.W.H."/>
            <person name="King N."/>
            <person name="Lang F.B.F."/>
            <person name="Roger A.J."/>
            <person name="Ruiz-Trillo I."/>
            <person name="Haas B."/>
            <person name="Nusbaum C."/>
            <person name="Birren B."/>
        </authorList>
    </citation>
    <scope>NUCLEOTIDE SEQUENCE [LARGE SCALE GENOMIC DNA]</scope>
    <source>
        <strain evidence="2 3">JP610</strain>
    </source>
</reference>
<proteinExistence type="predicted"/>
<sequence length="78" mass="8398">MAMNLSSRICTAVFCSSQCQRKANATWHALLCANRYLSDKGGNSSGSSVVDGNSSGSNADKPDLLNDNPIVYFYQFAQ</sequence>
<gene>
    <name evidence="2" type="ORF">SARC_17695</name>
</gene>
<dbReference type="RefSeq" id="XP_014143686.1">
    <property type="nucleotide sequence ID" value="XM_014288211.1"/>
</dbReference>